<organism evidence="8 9">
    <name type="scientific">Mycena metata</name>
    <dbReference type="NCBI Taxonomy" id="1033252"/>
    <lineage>
        <taxon>Eukaryota</taxon>
        <taxon>Fungi</taxon>
        <taxon>Dikarya</taxon>
        <taxon>Basidiomycota</taxon>
        <taxon>Agaricomycotina</taxon>
        <taxon>Agaricomycetes</taxon>
        <taxon>Agaricomycetidae</taxon>
        <taxon>Agaricales</taxon>
        <taxon>Marasmiineae</taxon>
        <taxon>Mycenaceae</taxon>
        <taxon>Mycena</taxon>
    </lineage>
</organism>
<dbReference type="GO" id="GO:0005737">
    <property type="term" value="C:cytoplasm"/>
    <property type="evidence" value="ECO:0007669"/>
    <property type="project" value="TreeGrafter"/>
</dbReference>
<dbReference type="PIRSF" id="PIRSF001500">
    <property type="entry name" value="Chor_mut_pdt_Ppr"/>
    <property type="match status" value="1"/>
</dbReference>
<dbReference type="PANTHER" id="PTHR21022:SF19">
    <property type="entry name" value="PREPHENATE DEHYDRATASE-RELATED"/>
    <property type="match status" value="1"/>
</dbReference>
<dbReference type="PROSITE" id="PS51171">
    <property type="entry name" value="PREPHENATE_DEHYDR_3"/>
    <property type="match status" value="1"/>
</dbReference>
<keyword evidence="4" id="KW-0057">Aromatic amino acid biosynthesis</keyword>
<dbReference type="EC" id="4.2.1.51" evidence="2"/>
<dbReference type="InterPro" id="IPR008242">
    <property type="entry name" value="Chor_mutase/pphenate_deHydtase"/>
</dbReference>
<evidence type="ECO:0000259" key="7">
    <source>
        <dbReference type="PROSITE" id="PS51171"/>
    </source>
</evidence>
<dbReference type="Pfam" id="PF00800">
    <property type="entry name" value="PDT"/>
    <property type="match status" value="1"/>
</dbReference>
<keyword evidence="5" id="KW-0584">Phenylalanine biosynthesis</keyword>
<dbReference type="GO" id="GO:0009094">
    <property type="term" value="P:L-phenylalanine biosynthetic process"/>
    <property type="evidence" value="ECO:0007669"/>
    <property type="project" value="UniProtKB-KW"/>
</dbReference>
<evidence type="ECO:0000313" key="8">
    <source>
        <dbReference type="EMBL" id="KAJ7752077.1"/>
    </source>
</evidence>
<evidence type="ECO:0000256" key="2">
    <source>
        <dbReference type="ARBA" id="ARBA00013147"/>
    </source>
</evidence>
<dbReference type="Proteomes" id="UP001215598">
    <property type="component" value="Unassembled WGS sequence"/>
</dbReference>
<reference evidence="8" key="1">
    <citation type="submission" date="2023-03" db="EMBL/GenBank/DDBJ databases">
        <title>Massive genome expansion in bonnet fungi (Mycena s.s.) driven by repeated elements and novel gene families across ecological guilds.</title>
        <authorList>
            <consortium name="Lawrence Berkeley National Laboratory"/>
            <person name="Harder C.B."/>
            <person name="Miyauchi S."/>
            <person name="Viragh M."/>
            <person name="Kuo A."/>
            <person name="Thoen E."/>
            <person name="Andreopoulos B."/>
            <person name="Lu D."/>
            <person name="Skrede I."/>
            <person name="Drula E."/>
            <person name="Henrissat B."/>
            <person name="Morin E."/>
            <person name="Kohler A."/>
            <person name="Barry K."/>
            <person name="LaButti K."/>
            <person name="Morin E."/>
            <person name="Salamov A."/>
            <person name="Lipzen A."/>
            <person name="Mereny Z."/>
            <person name="Hegedus B."/>
            <person name="Baldrian P."/>
            <person name="Stursova M."/>
            <person name="Weitz H."/>
            <person name="Taylor A."/>
            <person name="Grigoriev I.V."/>
            <person name="Nagy L.G."/>
            <person name="Martin F."/>
            <person name="Kauserud H."/>
        </authorList>
    </citation>
    <scope>NUCLEOTIDE SEQUENCE</scope>
    <source>
        <strain evidence="8">CBHHK182m</strain>
    </source>
</reference>
<comment type="caution">
    <text evidence="8">The sequence shown here is derived from an EMBL/GenBank/DDBJ whole genome shotgun (WGS) entry which is preliminary data.</text>
</comment>
<evidence type="ECO:0000256" key="4">
    <source>
        <dbReference type="ARBA" id="ARBA00023141"/>
    </source>
</evidence>
<evidence type="ECO:0000256" key="1">
    <source>
        <dbReference type="ARBA" id="ARBA00004741"/>
    </source>
</evidence>
<accession>A0AAD7IZT9</accession>
<dbReference type="GO" id="GO:0004664">
    <property type="term" value="F:prephenate dehydratase activity"/>
    <property type="evidence" value="ECO:0007669"/>
    <property type="project" value="UniProtKB-EC"/>
</dbReference>
<dbReference type="Gene3D" id="3.40.190.10">
    <property type="entry name" value="Periplasmic binding protein-like II"/>
    <property type="match status" value="2"/>
</dbReference>
<evidence type="ECO:0000256" key="3">
    <source>
        <dbReference type="ARBA" id="ARBA00022605"/>
    </source>
</evidence>
<sequence>MHGYPKPFRVAFLGPIGTYSHQAAYDRFGPCVEYHECGTITDVFNAVSSKATHVGVVPQENSIFGSVTETYDALRVRDVGFIQGEVVLEVQHCLLVRHGVKQQDIRTIKSHEQALGQCRGFIAKNFPSASLEKVASTAAAAEAVLTSSDSAAICSKLCATVFDGLEILFESIQDQTSNFTRFYVISTTRDTELPPPPDPIPGKTRCLIRLSSRTDAFPAPAITQLLTALAIPVSRLDRRPQLENTRLFHDVYFAELGCGESDSDAWPADIERGIERVRASGGEADLLGLW</sequence>
<evidence type="ECO:0000256" key="6">
    <source>
        <dbReference type="ARBA" id="ARBA00023239"/>
    </source>
</evidence>
<evidence type="ECO:0000256" key="5">
    <source>
        <dbReference type="ARBA" id="ARBA00023222"/>
    </source>
</evidence>
<gene>
    <name evidence="8" type="ORF">B0H16DRAFT_1547326</name>
</gene>
<dbReference type="CDD" id="cd13532">
    <property type="entry name" value="PBP2_PDT_like"/>
    <property type="match status" value="1"/>
</dbReference>
<proteinExistence type="predicted"/>
<dbReference type="PANTHER" id="PTHR21022">
    <property type="entry name" value="PREPHENATE DEHYDRATASE P PROTEIN"/>
    <property type="match status" value="1"/>
</dbReference>
<comment type="pathway">
    <text evidence="1">Amino-acid biosynthesis; L-phenylalanine biosynthesis; phenylpyruvate from prephenate: step 1/1.</text>
</comment>
<evidence type="ECO:0000313" key="9">
    <source>
        <dbReference type="Proteomes" id="UP001215598"/>
    </source>
</evidence>
<dbReference type="EMBL" id="JARKIB010000060">
    <property type="protein sequence ID" value="KAJ7752077.1"/>
    <property type="molecule type" value="Genomic_DNA"/>
</dbReference>
<keyword evidence="9" id="KW-1185">Reference proteome</keyword>
<feature type="domain" description="Prephenate dehydratase" evidence="7">
    <location>
        <begin position="9"/>
        <end position="187"/>
    </location>
</feature>
<name>A0AAD7IZT9_9AGAR</name>
<dbReference type="SUPFAM" id="SSF53850">
    <property type="entry name" value="Periplasmic binding protein-like II"/>
    <property type="match status" value="1"/>
</dbReference>
<keyword evidence="3" id="KW-0028">Amino-acid biosynthesis</keyword>
<protein>
    <recommendedName>
        <fullName evidence="2">prephenate dehydratase</fullName>
        <ecNumber evidence="2">4.2.1.51</ecNumber>
    </recommendedName>
</protein>
<keyword evidence="6" id="KW-0456">Lyase</keyword>
<dbReference type="AlphaFoldDB" id="A0AAD7IZT9"/>
<dbReference type="InterPro" id="IPR001086">
    <property type="entry name" value="Preph_deHydtase"/>
</dbReference>